<gene>
    <name evidence="1" type="ORF">Pint_26881</name>
</gene>
<organism evidence="1 2">
    <name type="scientific">Pistacia integerrima</name>
    <dbReference type="NCBI Taxonomy" id="434235"/>
    <lineage>
        <taxon>Eukaryota</taxon>
        <taxon>Viridiplantae</taxon>
        <taxon>Streptophyta</taxon>
        <taxon>Embryophyta</taxon>
        <taxon>Tracheophyta</taxon>
        <taxon>Spermatophyta</taxon>
        <taxon>Magnoliopsida</taxon>
        <taxon>eudicotyledons</taxon>
        <taxon>Gunneridae</taxon>
        <taxon>Pentapetalae</taxon>
        <taxon>rosids</taxon>
        <taxon>malvids</taxon>
        <taxon>Sapindales</taxon>
        <taxon>Anacardiaceae</taxon>
        <taxon>Pistacia</taxon>
    </lineage>
</organism>
<sequence>MEKSEEEKRRGQETIYLYSPCSLFQQLIKACFKCLGREEGDDKHSTTPPAHPNSPSGTEGEIETKRTEEEIGVEWAITVPKRPPRPPIHSGGGGQIN</sequence>
<evidence type="ECO:0000313" key="1">
    <source>
        <dbReference type="EMBL" id="KAJ0040731.1"/>
    </source>
</evidence>
<name>A0ACC0YQN7_9ROSI</name>
<dbReference type="Proteomes" id="UP001163603">
    <property type="component" value="Chromosome 5"/>
</dbReference>
<reference evidence="2" key="1">
    <citation type="journal article" date="2023" name="G3 (Bethesda)">
        <title>Genome assembly and association tests identify interacting loci associated with vigor, precocity, and sex in interspecific pistachio rootstocks.</title>
        <authorList>
            <person name="Palmer W."/>
            <person name="Jacygrad E."/>
            <person name="Sagayaradj S."/>
            <person name="Cavanaugh K."/>
            <person name="Han R."/>
            <person name="Bertier L."/>
            <person name="Beede B."/>
            <person name="Kafkas S."/>
            <person name="Golino D."/>
            <person name="Preece J."/>
            <person name="Michelmore R."/>
        </authorList>
    </citation>
    <scope>NUCLEOTIDE SEQUENCE [LARGE SCALE GENOMIC DNA]</scope>
</reference>
<proteinExistence type="predicted"/>
<evidence type="ECO:0000313" key="2">
    <source>
        <dbReference type="Proteomes" id="UP001163603"/>
    </source>
</evidence>
<keyword evidence="2" id="KW-1185">Reference proteome</keyword>
<protein>
    <submittedName>
        <fullName evidence="1">Uncharacterized protein</fullName>
    </submittedName>
</protein>
<comment type="caution">
    <text evidence="1">The sequence shown here is derived from an EMBL/GenBank/DDBJ whole genome shotgun (WGS) entry which is preliminary data.</text>
</comment>
<dbReference type="EMBL" id="CM047740">
    <property type="protein sequence ID" value="KAJ0040731.1"/>
    <property type="molecule type" value="Genomic_DNA"/>
</dbReference>
<accession>A0ACC0YQN7</accession>